<keyword evidence="2" id="KW-1185">Reference proteome</keyword>
<proteinExistence type="predicted"/>
<evidence type="ECO:0000313" key="1">
    <source>
        <dbReference type="EMBL" id="CAL1291118.1"/>
    </source>
</evidence>
<dbReference type="Proteomes" id="UP001497382">
    <property type="component" value="Unassembled WGS sequence"/>
</dbReference>
<organism evidence="1 2">
    <name type="scientific">Larinioides sclopetarius</name>
    <dbReference type="NCBI Taxonomy" id="280406"/>
    <lineage>
        <taxon>Eukaryota</taxon>
        <taxon>Metazoa</taxon>
        <taxon>Ecdysozoa</taxon>
        <taxon>Arthropoda</taxon>
        <taxon>Chelicerata</taxon>
        <taxon>Arachnida</taxon>
        <taxon>Araneae</taxon>
        <taxon>Araneomorphae</taxon>
        <taxon>Entelegynae</taxon>
        <taxon>Araneoidea</taxon>
        <taxon>Araneidae</taxon>
        <taxon>Larinioides</taxon>
    </lineage>
</organism>
<sequence>MGLSLLDTSLPFKQYARSQCFGRNLTRYKMRNLVFVQISKFQLFSTLQLISSLIERQTSIFCQDTCLEKIRARLG</sequence>
<protein>
    <submittedName>
        <fullName evidence="1">Uncharacterized protein</fullName>
    </submittedName>
</protein>
<evidence type="ECO:0000313" key="2">
    <source>
        <dbReference type="Proteomes" id="UP001497382"/>
    </source>
</evidence>
<dbReference type="EMBL" id="CAXIEN010000274">
    <property type="protein sequence ID" value="CAL1291118.1"/>
    <property type="molecule type" value="Genomic_DNA"/>
</dbReference>
<reference evidence="1 2" key="1">
    <citation type="submission" date="2024-04" db="EMBL/GenBank/DDBJ databases">
        <authorList>
            <person name="Rising A."/>
            <person name="Reimegard J."/>
            <person name="Sonavane S."/>
            <person name="Akerstrom W."/>
            <person name="Nylinder S."/>
            <person name="Hedman E."/>
            <person name="Kallberg Y."/>
        </authorList>
    </citation>
    <scope>NUCLEOTIDE SEQUENCE [LARGE SCALE GENOMIC DNA]</scope>
</reference>
<dbReference type="AlphaFoldDB" id="A0AAV2B4F0"/>
<name>A0AAV2B4F0_9ARAC</name>
<comment type="caution">
    <text evidence="1">The sequence shown here is derived from an EMBL/GenBank/DDBJ whole genome shotgun (WGS) entry which is preliminary data.</text>
</comment>
<accession>A0AAV2B4F0</accession>
<gene>
    <name evidence="1" type="ORF">LARSCL_LOCUS16901</name>
</gene>